<accession>A0AAW2DBJ1</accession>
<dbReference type="Proteomes" id="UP001459277">
    <property type="component" value="Unassembled WGS sequence"/>
</dbReference>
<keyword evidence="2" id="KW-1185">Reference proteome</keyword>
<sequence>MIHIAMTLDETYVAPLPEYSPSSNTPPIWKTASSTSSSSTSTFPYLSFHLYLFDSNLVKGKISYSI</sequence>
<protein>
    <submittedName>
        <fullName evidence="1">Uncharacterized protein</fullName>
    </submittedName>
</protein>
<dbReference type="AlphaFoldDB" id="A0AAW2DBJ1"/>
<gene>
    <name evidence="1" type="ORF">SO802_008097</name>
</gene>
<evidence type="ECO:0000313" key="2">
    <source>
        <dbReference type="Proteomes" id="UP001459277"/>
    </source>
</evidence>
<reference evidence="1 2" key="1">
    <citation type="submission" date="2024-01" db="EMBL/GenBank/DDBJ databases">
        <title>A telomere-to-telomere, gap-free genome of sweet tea (Lithocarpus litseifolius).</title>
        <authorList>
            <person name="Zhou J."/>
        </authorList>
    </citation>
    <scope>NUCLEOTIDE SEQUENCE [LARGE SCALE GENOMIC DNA]</scope>
    <source>
        <strain evidence="1">Zhou-2022a</strain>
        <tissue evidence="1">Leaf</tissue>
    </source>
</reference>
<dbReference type="EMBL" id="JAZDWU010000003">
    <property type="protein sequence ID" value="KAL0006595.1"/>
    <property type="molecule type" value="Genomic_DNA"/>
</dbReference>
<proteinExistence type="predicted"/>
<comment type="caution">
    <text evidence="1">The sequence shown here is derived from an EMBL/GenBank/DDBJ whole genome shotgun (WGS) entry which is preliminary data.</text>
</comment>
<name>A0AAW2DBJ1_9ROSI</name>
<evidence type="ECO:0000313" key="1">
    <source>
        <dbReference type="EMBL" id="KAL0006595.1"/>
    </source>
</evidence>
<organism evidence="1 2">
    <name type="scientific">Lithocarpus litseifolius</name>
    <dbReference type="NCBI Taxonomy" id="425828"/>
    <lineage>
        <taxon>Eukaryota</taxon>
        <taxon>Viridiplantae</taxon>
        <taxon>Streptophyta</taxon>
        <taxon>Embryophyta</taxon>
        <taxon>Tracheophyta</taxon>
        <taxon>Spermatophyta</taxon>
        <taxon>Magnoliopsida</taxon>
        <taxon>eudicotyledons</taxon>
        <taxon>Gunneridae</taxon>
        <taxon>Pentapetalae</taxon>
        <taxon>rosids</taxon>
        <taxon>fabids</taxon>
        <taxon>Fagales</taxon>
        <taxon>Fagaceae</taxon>
        <taxon>Lithocarpus</taxon>
    </lineage>
</organism>